<dbReference type="InterPro" id="IPR016181">
    <property type="entry name" value="Acyl_CoA_acyltransferase"/>
</dbReference>
<sequence length="282" mass="31539">MDLIKTKKTADQRYSEQLEANALASLHQAASAEIINHLGLELIEYCGTMISIASKLPDAKALNCCLTAHHVDTHLSFQEVRLLYQSRGVRRYQLHQNMFTEPPSEQELRMHKLVARGASQMLELIISDAEISAQKIVIVKISHNQAWDFGVMASYCLGLDAQAVSLFSQLPIHPDWHVFMSYENYLPCGVAALFIQGTNAWLDLVAIPEQKERQQTALISRCVQYAAEVGCTKVYTKCCLQSALPQNSVSSGVLLNLGFRKTYIRQTYTNDSSHTVPHLCPS</sequence>
<dbReference type="Proteomes" id="UP000068447">
    <property type="component" value="Chromosome"/>
</dbReference>
<evidence type="ECO:0000313" key="2">
    <source>
        <dbReference type="Proteomes" id="UP000068447"/>
    </source>
</evidence>
<reference evidence="1 2" key="1">
    <citation type="submission" date="2015-12" db="EMBL/GenBank/DDBJ databases">
        <title>Complete genome of Lacimicrobium alkaliphilum KCTC 32984.</title>
        <authorList>
            <person name="Kim S.-G."/>
            <person name="Lee Y.-J."/>
        </authorList>
    </citation>
    <scope>NUCLEOTIDE SEQUENCE [LARGE SCALE GENOMIC DNA]</scope>
    <source>
        <strain evidence="1 2">YelD216</strain>
    </source>
</reference>
<dbReference type="STRING" id="1526571.AT746_03435"/>
<dbReference type="KEGG" id="lal:AT746_03435"/>
<dbReference type="SUPFAM" id="SSF55729">
    <property type="entry name" value="Acyl-CoA N-acyltransferases (Nat)"/>
    <property type="match status" value="1"/>
</dbReference>
<dbReference type="EMBL" id="CP013650">
    <property type="protein sequence ID" value="ALS97418.1"/>
    <property type="molecule type" value="Genomic_DNA"/>
</dbReference>
<proteinExistence type="predicted"/>
<dbReference type="RefSeq" id="WP_062476468.1">
    <property type="nucleotide sequence ID" value="NZ_CP013650.1"/>
</dbReference>
<organism evidence="1 2">
    <name type="scientific">Lacimicrobium alkaliphilum</name>
    <dbReference type="NCBI Taxonomy" id="1526571"/>
    <lineage>
        <taxon>Bacteria</taxon>
        <taxon>Pseudomonadati</taxon>
        <taxon>Pseudomonadota</taxon>
        <taxon>Gammaproteobacteria</taxon>
        <taxon>Alteromonadales</taxon>
        <taxon>Alteromonadaceae</taxon>
        <taxon>Lacimicrobium</taxon>
    </lineage>
</organism>
<dbReference type="AlphaFoldDB" id="A0A0U2RJJ8"/>
<accession>A0A0U2RJJ8</accession>
<protein>
    <recommendedName>
        <fullName evidence="3">N-acetyltransferase domain-containing protein</fullName>
    </recommendedName>
</protein>
<keyword evidence="2" id="KW-1185">Reference proteome</keyword>
<evidence type="ECO:0000313" key="1">
    <source>
        <dbReference type="EMBL" id="ALS97418.1"/>
    </source>
</evidence>
<name>A0A0U2RJJ8_9ALTE</name>
<evidence type="ECO:0008006" key="3">
    <source>
        <dbReference type="Google" id="ProtNLM"/>
    </source>
</evidence>
<gene>
    <name evidence="1" type="ORF">AT746_03435</name>
</gene>